<sequence>MRPLQARPPFDDPDADIVIRSSDGVSFRTYKSNLTQVSPVFKAMFTLSQPSASTEPDNYEDGVAVVQLAETSRVLDTVLRICSPSIRSADFGSPALIIKGLAIAKKYEMDVVSSVADMQFNFVKYSSPVQAYFLACRYGLEQHAREAAERCLRQPFTEVLGANFQGLEGTESVLAFQRLLQYYLACRAALRSLFKSWKWMLPIHWSLSTDEKTSQFWLFKSNHCCRKNSCVEMKDPIGNSYSLQMWWAKLVRGLQERLEEGPCDGGPLGSTEALQLFMKDGPDCVTCRSLAIESITAFESELSARMCNALNEVCGNFIFHTV</sequence>
<dbReference type="InterPro" id="IPR011333">
    <property type="entry name" value="SKP1/BTB/POZ_sf"/>
</dbReference>
<accession>A0A2R6NPV7</accession>
<reference evidence="2 3" key="1">
    <citation type="submission" date="2018-02" db="EMBL/GenBank/DDBJ databases">
        <title>Genome sequence of the basidiomycete white-rot fungus Phlebia centrifuga.</title>
        <authorList>
            <person name="Granchi Z."/>
            <person name="Peng M."/>
            <person name="de Vries R.P."/>
            <person name="Hilden K."/>
            <person name="Makela M.R."/>
            <person name="Grigoriev I."/>
            <person name="Riley R."/>
        </authorList>
    </citation>
    <scope>NUCLEOTIDE SEQUENCE [LARGE SCALE GENOMIC DNA]</scope>
    <source>
        <strain evidence="2 3">FBCC195</strain>
    </source>
</reference>
<proteinExistence type="predicted"/>
<dbReference type="OrthoDB" id="3357985at2759"/>
<keyword evidence="3" id="KW-1185">Reference proteome</keyword>
<evidence type="ECO:0000259" key="1">
    <source>
        <dbReference type="PROSITE" id="PS50097"/>
    </source>
</evidence>
<gene>
    <name evidence="2" type="ORF">PHLCEN_2v9726</name>
</gene>
<name>A0A2R6NPV7_9APHY</name>
<comment type="caution">
    <text evidence="2">The sequence shown here is derived from an EMBL/GenBank/DDBJ whole genome shotgun (WGS) entry which is preliminary data.</text>
</comment>
<evidence type="ECO:0000313" key="2">
    <source>
        <dbReference type="EMBL" id="PSR74549.1"/>
    </source>
</evidence>
<dbReference type="PROSITE" id="PS50097">
    <property type="entry name" value="BTB"/>
    <property type="match status" value="1"/>
</dbReference>
<dbReference type="InterPro" id="IPR000210">
    <property type="entry name" value="BTB/POZ_dom"/>
</dbReference>
<dbReference type="STRING" id="98765.A0A2R6NPV7"/>
<evidence type="ECO:0000313" key="3">
    <source>
        <dbReference type="Proteomes" id="UP000186601"/>
    </source>
</evidence>
<dbReference type="EMBL" id="MLYV02000976">
    <property type="protein sequence ID" value="PSR74549.1"/>
    <property type="molecule type" value="Genomic_DNA"/>
</dbReference>
<feature type="domain" description="BTB" evidence="1">
    <location>
        <begin position="15"/>
        <end position="81"/>
    </location>
</feature>
<dbReference type="Proteomes" id="UP000186601">
    <property type="component" value="Unassembled WGS sequence"/>
</dbReference>
<dbReference type="Gene3D" id="3.30.710.10">
    <property type="entry name" value="Potassium Channel Kv1.1, Chain A"/>
    <property type="match status" value="1"/>
</dbReference>
<protein>
    <recommendedName>
        <fullName evidence="1">BTB domain-containing protein</fullName>
    </recommendedName>
</protein>
<organism evidence="2 3">
    <name type="scientific">Hermanssonia centrifuga</name>
    <dbReference type="NCBI Taxonomy" id="98765"/>
    <lineage>
        <taxon>Eukaryota</taxon>
        <taxon>Fungi</taxon>
        <taxon>Dikarya</taxon>
        <taxon>Basidiomycota</taxon>
        <taxon>Agaricomycotina</taxon>
        <taxon>Agaricomycetes</taxon>
        <taxon>Polyporales</taxon>
        <taxon>Meruliaceae</taxon>
        <taxon>Hermanssonia</taxon>
    </lineage>
</organism>
<dbReference type="AlphaFoldDB" id="A0A2R6NPV7"/>